<dbReference type="GO" id="GO:0031624">
    <property type="term" value="F:ubiquitin conjugating enzyme binding"/>
    <property type="evidence" value="ECO:0007669"/>
    <property type="project" value="TreeGrafter"/>
</dbReference>
<protein>
    <recommendedName>
        <fullName evidence="1">Defective in cullin neddylation protein</fullName>
    </recommendedName>
</protein>
<dbReference type="PROSITE" id="PS51229">
    <property type="entry name" value="DCUN1"/>
    <property type="match status" value="1"/>
</dbReference>
<dbReference type="InterPro" id="IPR005176">
    <property type="entry name" value="PONY_dom"/>
</dbReference>
<dbReference type="PANTHER" id="PTHR12281">
    <property type="entry name" value="RP42 RELATED"/>
    <property type="match status" value="1"/>
</dbReference>
<dbReference type="GO" id="GO:0045116">
    <property type="term" value="P:protein neddylation"/>
    <property type="evidence" value="ECO:0007669"/>
    <property type="project" value="TreeGrafter"/>
</dbReference>
<evidence type="ECO:0000259" key="2">
    <source>
        <dbReference type="PROSITE" id="PS51229"/>
    </source>
</evidence>
<dbReference type="Gene3D" id="1.10.238.200">
    <property type="entry name" value="Cullin, PONY binding domain"/>
    <property type="match status" value="1"/>
</dbReference>
<reference evidence="3" key="1">
    <citation type="submission" date="2019-06" db="EMBL/GenBank/DDBJ databases">
        <authorList>
            <person name="Zheng W."/>
        </authorList>
    </citation>
    <scope>NUCLEOTIDE SEQUENCE</scope>
    <source>
        <strain evidence="3">QDHG01</strain>
    </source>
</reference>
<name>A0A8J8SWD4_HALGN</name>
<dbReference type="Gene3D" id="1.10.238.10">
    <property type="entry name" value="EF-hand"/>
    <property type="match status" value="1"/>
</dbReference>
<dbReference type="PANTHER" id="PTHR12281:SF31">
    <property type="entry name" value="DCN1-LIKE PROTEIN 3"/>
    <property type="match status" value="1"/>
</dbReference>
<dbReference type="GO" id="GO:0097602">
    <property type="term" value="F:cullin family protein binding"/>
    <property type="evidence" value="ECO:0007669"/>
    <property type="project" value="TreeGrafter"/>
</dbReference>
<comment type="function">
    <text evidence="1">Neddylation of cullins play an essential role in the regulation of SCF-type complexes activity.</text>
</comment>
<keyword evidence="4" id="KW-1185">Reference proteome</keyword>
<evidence type="ECO:0000256" key="1">
    <source>
        <dbReference type="RuleBase" id="RU410713"/>
    </source>
</evidence>
<dbReference type="OrthoDB" id="309581at2759"/>
<comment type="caution">
    <text evidence="3">The sequence shown here is derived from an EMBL/GenBank/DDBJ whole genome shotgun (WGS) entry which is preliminary data.</text>
</comment>
<accession>A0A8J8SWD4</accession>
<dbReference type="GO" id="GO:0032182">
    <property type="term" value="F:ubiquitin-like protein binding"/>
    <property type="evidence" value="ECO:0007669"/>
    <property type="project" value="TreeGrafter"/>
</dbReference>
<dbReference type="InterPro" id="IPR042460">
    <property type="entry name" value="DCN1-like_PONY"/>
</dbReference>
<dbReference type="GO" id="GO:0000151">
    <property type="term" value="C:ubiquitin ligase complex"/>
    <property type="evidence" value="ECO:0007669"/>
    <property type="project" value="TreeGrafter"/>
</dbReference>
<evidence type="ECO:0000313" key="3">
    <source>
        <dbReference type="EMBL" id="TNV72756.1"/>
    </source>
</evidence>
<organism evidence="3 4">
    <name type="scientific">Halteria grandinella</name>
    <dbReference type="NCBI Taxonomy" id="5974"/>
    <lineage>
        <taxon>Eukaryota</taxon>
        <taxon>Sar</taxon>
        <taxon>Alveolata</taxon>
        <taxon>Ciliophora</taxon>
        <taxon>Intramacronucleata</taxon>
        <taxon>Spirotrichea</taxon>
        <taxon>Stichotrichia</taxon>
        <taxon>Sporadotrichida</taxon>
        <taxon>Halteriidae</taxon>
        <taxon>Halteria</taxon>
    </lineage>
</organism>
<sequence>MHSNLPIIINYLSIWQESIRNHLRLLCQPIPQLQSLASLNATQKKTLQSMQSIVNNTKNDKLLIDLLTKHRWDINAAVEEYFSKGYGNDSAGSSSGSVNTTKIQQAFDRYKDAGTGNIEIDGLQRFFEEMGVNAGSDIVTMYISMKMGAQNMGIYTVAEFTNGFKAIGVSTVDELKKKIPTLTNDMKGPDEFKKMYKFVYNFARDKSKRNMATDLAIDLWELLLSSRCRFLSDWVEFLQTDLKDQIVIPVDSWNMLLELVETTKGDMNTFVDDGSWPPIIDQFAAFYTKKHPK</sequence>
<dbReference type="InterPro" id="IPR014764">
    <property type="entry name" value="DCN-prot"/>
</dbReference>
<evidence type="ECO:0000313" key="4">
    <source>
        <dbReference type="Proteomes" id="UP000785679"/>
    </source>
</evidence>
<dbReference type="AlphaFoldDB" id="A0A8J8SWD4"/>
<proteinExistence type="predicted"/>
<dbReference type="Gene3D" id="1.10.8.10">
    <property type="entry name" value="DNA helicase RuvA subunit, C-terminal domain"/>
    <property type="match status" value="1"/>
</dbReference>
<dbReference type="Pfam" id="PF03556">
    <property type="entry name" value="Cullin_binding"/>
    <property type="match status" value="1"/>
</dbReference>
<dbReference type="EMBL" id="RRYP01021064">
    <property type="protein sequence ID" value="TNV72756.1"/>
    <property type="molecule type" value="Genomic_DNA"/>
</dbReference>
<gene>
    <name evidence="3" type="ORF">FGO68_gene13117</name>
</gene>
<dbReference type="Proteomes" id="UP000785679">
    <property type="component" value="Unassembled WGS sequence"/>
</dbReference>
<feature type="domain" description="DCUN1" evidence="2">
    <location>
        <begin position="98"/>
        <end position="288"/>
    </location>
</feature>